<dbReference type="Pfam" id="PF07505">
    <property type="entry name" value="DUF5131"/>
    <property type="match status" value="1"/>
</dbReference>
<protein>
    <submittedName>
        <fullName evidence="1">Protein gp37</fullName>
    </submittedName>
</protein>
<evidence type="ECO:0000313" key="1">
    <source>
        <dbReference type="EMBL" id="RBP38585.1"/>
    </source>
</evidence>
<gene>
    <name evidence="1" type="ORF">DES53_111104</name>
</gene>
<organism evidence="1 2">
    <name type="scientific">Roseimicrobium gellanilyticum</name>
    <dbReference type="NCBI Taxonomy" id="748857"/>
    <lineage>
        <taxon>Bacteria</taxon>
        <taxon>Pseudomonadati</taxon>
        <taxon>Verrucomicrobiota</taxon>
        <taxon>Verrucomicrobiia</taxon>
        <taxon>Verrucomicrobiales</taxon>
        <taxon>Verrucomicrobiaceae</taxon>
        <taxon>Roseimicrobium</taxon>
    </lineage>
</organism>
<accession>A0A366HBN5</accession>
<reference evidence="1 2" key="1">
    <citation type="submission" date="2018-06" db="EMBL/GenBank/DDBJ databases">
        <title>Genomic Encyclopedia of Type Strains, Phase IV (KMG-IV): sequencing the most valuable type-strain genomes for metagenomic binning, comparative biology and taxonomic classification.</title>
        <authorList>
            <person name="Goeker M."/>
        </authorList>
    </citation>
    <scope>NUCLEOTIDE SEQUENCE [LARGE SCALE GENOMIC DNA]</scope>
    <source>
        <strain evidence="1 2">DSM 25532</strain>
    </source>
</reference>
<comment type="caution">
    <text evidence="1">The sequence shown here is derived from an EMBL/GenBank/DDBJ whole genome shotgun (WGS) entry which is preliminary data.</text>
</comment>
<dbReference type="OrthoDB" id="9787478at2"/>
<dbReference type="Proteomes" id="UP000253426">
    <property type="component" value="Unassembled WGS sequence"/>
</dbReference>
<dbReference type="InterPro" id="IPR011101">
    <property type="entry name" value="DUF5131"/>
</dbReference>
<keyword evidence="2" id="KW-1185">Reference proteome</keyword>
<sequence>MTTFHFSLMKDTKIEWAHHTFNPWWGCRKVSPACLHCYAETFAKRVGQPVWGSRAPRRFFGDAHWNEPLKWNEEAKANGVRRRVFCASMADVFENRTDLNPWRERLWALIEATPWLDWLLLTKRPENIESMVPWKNGSWPPNVWLGTTVESQEYAEQRLPHLLKHAAAVRFLSCEPLLGPVDLSAWFQKPELYPIDWVIVGGESGHHSRPMYPQWAQDLLHQCVAAKVPFHFKQWGDWKPVRKSSGRRKTLHDSVDGKSIILERVGKKAAGRTLLGRTWDQVPKPRS</sequence>
<evidence type="ECO:0000313" key="2">
    <source>
        <dbReference type="Proteomes" id="UP000253426"/>
    </source>
</evidence>
<dbReference type="EMBL" id="QNRR01000011">
    <property type="protein sequence ID" value="RBP38585.1"/>
    <property type="molecule type" value="Genomic_DNA"/>
</dbReference>
<proteinExistence type="predicted"/>
<dbReference type="AlphaFoldDB" id="A0A366HBN5"/>
<name>A0A366HBN5_9BACT</name>